<sequence length="93" mass="10290">MKLSTIFFAVAAICIGTSEATNKPCKEPINQLKKYSCHKKPSIQKYCAQYFPGQNTVLFNTVTVRVTVTAPADNVEPATVTKYVTVTPRAYKD</sequence>
<feature type="signal peptide" evidence="1">
    <location>
        <begin position="1"/>
        <end position="20"/>
    </location>
</feature>
<proteinExistence type="predicted"/>
<comment type="caution">
    <text evidence="2">The sequence shown here is derived from an EMBL/GenBank/DDBJ whole genome shotgun (WGS) entry which is preliminary data.</text>
</comment>
<gene>
    <name evidence="2" type="ORF">H072_8643</name>
</gene>
<feature type="chain" id="PRO_5004561298" evidence="1">
    <location>
        <begin position="21"/>
        <end position="93"/>
    </location>
</feature>
<organism evidence="2 3">
    <name type="scientific">Dactylellina haptotyla (strain CBS 200.50)</name>
    <name type="common">Nematode-trapping fungus</name>
    <name type="synonym">Monacrosporium haptotylum</name>
    <dbReference type="NCBI Taxonomy" id="1284197"/>
    <lineage>
        <taxon>Eukaryota</taxon>
        <taxon>Fungi</taxon>
        <taxon>Dikarya</taxon>
        <taxon>Ascomycota</taxon>
        <taxon>Pezizomycotina</taxon>
        <taxon>Orbiliomycetes</taxon>
        <taxon>Orbiliales</taxon>
        <taxon>Orbiliaceae</taxon>
        <taxon>Dactylellina</taxon>
    </lineage>
</organism>
<protein>
    <submittedName>
        <fullName evidence="2">Uncharacterized protein</fullName>
    </submittedName>
</protein>
<keyword evidence="1" id="KW-0732">Signal</keyword>
<dbReference type="HOGENOM" id="CLU_2399626_0_0_1"/>
<dbReference type="AlphaFoldDB" id="S8BQX2"/>
<name>S8BQX2_DACHA</name>
<reference evidence="2 3" key="1">
    <citation type="journal article" date="2013" name="PLoS Genet.">
        <title>Genomic mechanisms accounting for the adaptation to parasitism in nematode-trapping fungi.</title>
        <authorList>
            <person name="Meerupati T."/>
            <person name="Andersson K.M."/>
            <person name="Friman E."/>
            <person name="Kumar D."/>
            <person name="Tunlid A."/>
            <person name="Ahren D."/>
        </authorList>
    </citation>
    <scope>NUCLEOTIDE SEQUENCE [LARGE SCALE GENOMIC DNA]</scope>
    <source>
        <strain evidence="2 3">CBS 200.50</strain>
    </source>
</reference>
<evidence type="ECO:0000313" key="3">
    <source>
        <dbReference type="Proteomes" id="UP000015100"/>
    </source>
</evidence>
<reference evidence="3" key="2">
    <citation type="submission" date="2013-04" db="EMBL/GenBank/DDBJ databases">
        <title>Genomic mechanisms accounting for the adaptation to parasitism in nematode-trapping fungi.</title>
        <authorList>
            <person name="Ahren D.G."/>
        </authorList>
    </citation>
    <scope>NUCLEOTIDE SEQUENCE [LARGE SCALE GENOMIC DNA]</scope>
    <source>
        <strain evidence="3">CBS 200.50</strain>
    </source>
</reference>
<keyword evidence="3" id="KW-1185">Reference proteome</keyword>
<evidence type="ECO:0000313" key="2">
    <source>
        <dbReference type="EMBL" id="EPS37652.1"/>
    </source>
</evidence>
<evidence type="ECO:0000256" key="1">
    <source>
        <dbReference type="SAM" id="SignalP"/>
    </source>
</evidence>
<dbReference type="EMBL" id="AQGS01000616">
    <property type="protein sequence ID" value="EPS37652.1"/>
    <property type="molecule type" value="Genomic_DNA"/>
</dbReference>
<dbReference type="Proteomes" id="UP000015100">
    <property type="component" value="Unassembled WGS sequence"/>
</dbReference>
<accession>S8BQX2</accession>